<dbReference type="GO" id="GO:0016787">
    <property type="term" value="F:hydrolase activity"/>
    <property type="evidence" value="ECO:0007669"/>
    <property type="project" value="UniProtKB-KW"/>
</dbReference>
<dbReference type="EMBL" id="MH153799">
    <property type="protein sequence ID" value="AWN03226.1"/>
    <property type="molecule type" value="Genomic_DNA"/>
</dbReference>
<evidence type="ECO:0000256" key="2">
    <source>
        <dbReference type="ARBA" id="ARBA00022705"/>
    </source>
</evidence>
<dbReference type="PANTHER" id="PTHR30153">
    <property type="entry name" value="REPLICATIVE DNA HELICASE DNAB"/>
    <property type="match status" value="1"/>
</dbReference>
<feature type="domain" description="SF4 helicase" evidence="11">
    <location>
        <begin position="166"/>
        <end position="427"/>
    </location>
</feature>
<dbReference type="InterPro" id="IPR036185">
    <property type="entry name" value="DNA_heli_DnaB-like_N_sf"/>
</dbReference>
<keyword evidence="6" id="KW-0067">ATP-binding</keyword>
<dbReference type="Proteomes" id="UP000246517">
    <property type="component" value="Segment"/>
</dbReference>
<evidence type="ECO:0000259" key="11">
    <source>
        <dbReference type="PROSITE" id="PS51199"/>
    </source>
</evidence>
<evidence type="ECO:0000256" key="4">
    <source>
        <dbReference type="ARBA" id="ARBA00022801"/>
    </source>
</evidence>
<evidence type="ECO:0000256" key="9">
    <source>
        <dbReference type="ARBA" id="ARBA00044969"/>
    </source>
</evidence>
<dbReference type="RefSeq" id="YP_009801521.1">
    <property type="nucleotide sequence ID" value="NC_047972.1"/>
</dbReference>
<keyword evidence="7" id="KW-0238">DNA-binding</keyword>
<protein>
    <recommendedName>
        <fullName evidence="9">DNA 5'-3' helicase</fullName>
        <ecNumber evidence="9">5.6.2.3</ecNumber>
    </recommendedName>
</protein>
<dbReference type="GO" id="GO:0005524">
    <property type="term" value="F:ATP binding"/>
    <property type="evidence" value="ECO:0007669"/>
    <property type="project" value="UniProtKB-KW"/>
</dbReference>
<dbReference type="GO" id="GO:0006260">
    <property type="term" value="P:DNA replication"/>
    <property type="evidence" value="ECO:0007669"/>
    <property type="project" value="UniProtKB-KW"/>
</dbReference>
<evidence type="ECO:0000313" key="12">
    <source>
        <dbReference type="EMBL" id="AWN03226.1"/>
    </source>
</evidence>
<dbReference type="Gene3D" id="3.40.50.300">
    <property type="entry name" value="P-loop containing nucleotide triphosphate hydrolases"/>
    <property type="match status" value="1"/>
</dbReference>
<dbReference type="InterPro" id="IPR016136">
    <property type="entry name" value="DNA_helicase_N/primase_C"/>
</dbReference>
<keyword evidence="13" id="KW-1185">Reference proteome</keyword>
<dbReference type="Gene3D" id="1.10.860.10">
    <property type="entry name" value="DNAb Helicase, Chain A"/>
    <property type="match status" value="1"/>
</dbReference>
<organism evidence="12 13">
    <name type="scientific">Microbacterium phage Appa</name>
    <dbReference type="NCBI Taxonomy" id="2182350"/>
    <lineage>
        <taxon>Viruses</taxon>
        <taxon>Duplodnaviria</taxon>
        <taxon>Heunggongvirae</taxon>
        <taxon>Uroviricota</taxon>
        <taxon>Caudoviricetes</taxon>
        <taxon>Appavirus</taxon>
        <taxon>Appavirus appa</taxon>
    </lineage>
</organism>
<dbReference type="SUPFAM" id="SSF52540">
    <property type="entry name" value="P-loop containing nucleoside triphosphate hydrolases"/>
    <property type="match status" value="1"/>
</dbReference>
<dbReference type="KEGG" id="vg:54992038"/>
<keyword evidence="8" id="KW-0413">Isomerase</keyword>
<dbReference type="InterPro" id="IPR007694">
    <property type="entry name" value="DNA_helicase_DnaB-like_C"/>
</dbReference>
<dbReference type="PROSITE" id="PS51199">
    <property type="entry name" value="SF4_HELICASE"/>
    <property type="match status" value="1"/>
</dbReference>
<evidence type="ECO:0000313" key="13">
    <source>
        <dbReference type="Proteomes" id="UP000246517"/>
    </source>
</evidence>
<evidence type="ECO:0000256" key="10">
    <source>
        <dbReference type="ARBA" id="ARBA00048954"/>
    </source>
</evidence>
<dbReference type="PANTHER" id="PTHR30153:SF2">
    <property type="entry name" value="REPLICATIVE DNA HELICASE"/>
    <property type="match status" value="1"/>
</dbReference>
<sequence>MSDDLALAERSVLGGALLSRTAAEDVTAVLRPSDFADWRHADIFAAIVHLLNAGHPADAVTVTDRLIETGDLVKIGGASLLHEMTSDVPTAANAGYYAEIVREASLKRRLQESVTRAAQTLRESGAGAWEIATFMRDDIERALDDLAGAADVPEVGATFDDVMASLAEPPMFTPTPWPDVNDLIDGWRPGALYVIGGRPGGGKSLMGLMAAAGLAKHGPVAMSSLEMSTREITLRLVSALANVSLKALVRHAVQPHQWEAIGAARKRITDLALHIDDRGGVTLSDIRAHVRAVKRRGRLTAIVVDYLQLIRAEQSGRPRWEVVGEFTRELKAIAREYHVPVIALAQLNRESEGGVKRPTLADLRESGSIEQDADVVILLSRLLDPNTDEYGDEIEAIVAKNRHGQTGVATLFWEGHFARITDLSRWRDDVGARS</sequence>
<keyword evidence="4" id="KW-0378">Hydrolase</keyword>
<name>A0A2U8UID9_9CAUD</name>
<gene>
    <name evidence="12" type="primary">44</name>
    <name evidence="12" type="ORF">PBI_APPA_44</name>
</gene>
<evidence type="ECO:0000256" key="6">
    <source>
        <dbReference type="ARBA" id="ARBA00022840"/>
    </source>
</evidence>
<accession>A0A2U8UID9</accession>
<keyword evidence="5 12" id="KW-0347">Helicase</keyword>
<dbReference type="GO" id="GO:0003677">
    <property type="term" value="F:DNA binding"/>
    <property type="evidence" value="ECO:0007669"/>
    <property type="project" value="UniProtKB-KW"/>
</dbReference>
<comment type="catalytic activity">
    <reaction evidence="10">
        <text>ATP + H2O = ADP + phosphate + H(+)</text>
        <dbReference type="Rhea" id="RHEA:13065"/>
        <dbReference type="ChEBI" id="CHEBI:15377"/>
        <dbReference type="ChEBI" id="CHEBI:15378"/>
        <dbReference type="ChEBI" id="CHEBI:30616"/>
        <dbReference type="ChEBI" id="CHEBI:43474"/>
        <dbReference type="ChEBI" id="CHEBI:456216"/>
        <dbReference type="EC" id="5.6.2.3"/>
    </reaction>
</comment>
<dbReference type="GeneID" id="54992038"/>
<dbReference type="Pfam" id="PF00772">
    <property type="entry name" value="DnaB"/>
    <property type="match status" value="1"/>
</dbReference>
<dbReference type="Pfam" id="PF03796">
    <property type="entry name" value="DnaB_C"/>
    <property type="match status" value="1"/>
</dbReference>
<dbReference type="EC" id="5.6.2.3" evidence="9"/>
<dbReference type="CDD" id="cd00984">
    <property type="entry name" value="DnaB_C"/>
    <property type="match status" value="1"/>
</dbReference>
<proteinExistence type="inferred from homology"/>
<evidence type="ECO:0000256" key="5">
    <source>
        <dbReference type="ARBA" id="ARBA00022806"/>
    </source>
</evidence>
<dbReference type="GO" id="GO:0043139">
    <property type="term" value="F:5'-3' DNA helicase activity"/>
    <property type="evidence" value="ECO:0007669"/>
    <property type="project" value="UniProtKB-EC"/>
</dbReference>
<keyword evidence="2" id="KW-0235">DNA replication</keyword>
<evidence type="ECO:0000256" key="3">
    <source>
        <dbReference type="ARBA" id="ARBA00022741"/>
    </source>
</evidence>
<evidence type="ECO:0000256" key="7">
    <source>
        <dbReference type="ARBA" id="ARBA00023125"/>
    </source>
</evidence>
<dbReference type="SUPFAM" id="SSF48024">
    <property type="entry name" value="N-terminal domain of DnaB helicase"/>
    <property type="match status" value="1"/>
</dbReference>
<evidence type="ECO:0000256" key="1">
    <source>
        <dbReference type="ARBA" id="ARBA00008428"/>
    </source>
</evidence>
<evidence type="ECO:0000256" key="8">
    <source>
        <dbReference type="ARBA" id="ARBA00023235"/>
    </source>
</evidence>
<keyword evidence="3" id="KW-0547">Nucleotide-binding</keyword>
<reference evidence="12 13" key="1">
    <citation type="submission" date="2018-03" db="EMBL/GenBank/DDBJ databases">
        <authorList>
            <person name="Zack K.M."/>
            <person name="Garlena R.A."/>
            <person name="Russell D.A."/>
            <person name="Pope W.H."/>
            <person name="Jacobs-Sera D."/>
            <person name="Hatfull G.F."/>
        </authorList>
    </citation>
    <scope>NUCLEOTIDE SEQUENCE [LARGE SCALE GENOMIC DNA]</scope>
</reference>
<dbReference type="InterPro" id="IPR027417">
    <property type="entry name" value="P-loop_NTPase"/>
</dbReference>
<dbReference type="InterPro" id="IPR007693">
    <property type="entry name" value="DNA_helicase_DnaB-like_N"/>
</dbReference>
<comment type="similarity">
    <text evidence="1">Belongs to the helicase family. DnaB subfamily.</text>
</comment>